<reference evidence="2 3" key="1">
    <citation type="journal article" date="2006" name="Int. J. Syst. Evol. Microbiol.">
        <title>Haloterrigena longa sp. nov. and Haloterrigena limicola sp. nov., extremely halophilic archaea isolated from a salt lake.</title>
        <authorList>
            <person name="Cui H.L."/>
            <person name="Tohty D."/>
            <person name="Zhou P.J."/>
            <person name="Liu S.J."/>
        </authorList>
    </citation>
    <scope>NUCLEOTIDE SEQUENCE [LARGE SCALE GENOMIC DNA]</scope>
    <source>
        <strain evidence="2 3">ABH32</strain>
    </source>
</reference>
<evidence type="ECO:0000256" key="1">
    <source>
        <dbReference type="SAM" id="MobiDB-lite"/>
    </source>
</evidence>
<protein>
    <submittedName>
        <fullName evidence="2">ATP-binding protein</fullName>
    </submittedName>
</protein>
<dbReference type="PANTHER" id="PTHR23336:SF76">
    <property type="entry name" value="MORC S5 DOMAIN-CONTAINING PROTEIN"/>
    <property type="match status" value="1"/>
</dbReference>
<feature type="compositionally biased region" description="Acidic residues" evidence="1">
    <location>
        <begin position="514"/>
        <end position="536"/>
    </location>
</feature>
<name>A0A8A2UC09_9EURY</name>
<keyword evidence="2" id="KW-0547">Nucleotide-binding</keyword>
<sequence>MNEIKLTPTKDAYTAIKADVDENAAVKELIDNSIDNGRRQNRDSVTVKVRYETDSNGTPALIIEDDSGGLKPEELSMVFALGESEKDDIEGSIGAFGIGAKKALMCLGNEFTIRSRHTDASTGYEYTVGQSWLADSDEWTVPVDEVELESGTTEIEIRDLNFDWTDVRGRLEDDLSQTYELHLRGKTSVTLRLLFPDEETSGLEPLHPPARPSYSYAPWDGLYPRRYDGIILEPDHVSTPVHMSVEVGLLSTGDGDEAGIDWVCQERVVERANRDAVSGFDEELPQFDLSKQKRLKGRVELYTEGDASEMPWNSDKSRIHARHPVTEAARDVLRKVVKRYMRAGYGEVEPAFFEPYTDDSRYAANGGDIAVVDLSETYRRMRQGKITQVQINDKPTKGFPKVTDMQDTASAHAQLGIKYEYLDWVEPWMRPTYHALTEAKRAKFGCFDSLEELQSRPPDFTQEGRSGESERKRLSEMARDHINEGVRYTDLAEWERPRYLLELNEASDNRDIDIESLEPVDTLPDGDDEEEEDEESVETAHISFAEFTDDELALLNEHLGEVKEYSPEKRKEVLLDHFRRLNMAGVRFEARAD</sequence>
<dbReference type="AlphaFoldDB" id="A0A8A2UC09"/>
<accession>A0A8A2UC09</accession>
<gene>
    <name evidence="2" type="ORF">J0X27_05415</name>
</gene>
<dbReference type="InterPro" id="IPR036890">
    <property type="entry name" value="HATPase_C_sf"/>
</dbReference>
<dbReference type="InterPro" id="IPR045261">
    <property type="entry name" value="MORC_ATPase"/>
</dbReference>
<dbReference type="GeneID" id="63183161"/>
<dbReference type="Pfam" id="PF13589">
    <property type="entry name" value="HATPase_c_3"/>
    <property type="match status" value="1"/>
</dbReference>
<dbReference type="GO" id="GO:0016887">
    <property type="term" value="F:ATP hydrolysis activity"/>
    <property type="evidence" value="ECO:0007669"/>
    <property type="project" value="InterPro"/>
</dbReference>
<organism evidence="2 3">
    <name type="scientific">Natrinema longum</name>
    <dbReference type="NCBI Taxonomy" id="370324"/>
    <lineage>
        <taxon>Archaea</taxon>
        <taxon>Methanobacteriati</taxon>
        <taxon>Methanobacteriota</taxon>
        <taxon>Stenosarchaea group</taxon>
        <taxon>Halobacteria</taxon>
        <taxon>Halobacteriales</taxon>
        <taxon>Natrialbaceae</taxon>
        <taxon>Natrinema</taxon>
    </lineage>
</organism>
<dbReference type="KEGG" id="hlo:J0X27_05415"/>
<dbReference type="Gene3D" id="3.30.565.10">
    <property type="entry name" value="Histidine kinase-like ATPase, C-terminal domain"/>
    <property type="match status" value="1"/>
</dbReference>
<proteinExistence type="predicted"/>
<dbReference type="Proteomes" id="UP000663191">
    <property type="component" value="Chromosome"/>
</dbReference>
<dbReference type="PANTHER" id="PTHR23336">
    <property type="entry name" value="ZINC FINGER CW-TYPE COILED-COIL DOMAIN PROTEIN 3"/>
    <property type="match status" value="1"/>
</dbReference>
<dbReference type="OrthoDB" id="350604at2157"/>
<dbReference type="SUPFAM" id="SSF55874">
    <property type="entry name" value="ATPase domain of HSP90 chaperone/DNA topoisomerase II/histidine kinase"/>
    <property type="match status" value="1"/>
</dbReference>
<evidence type="ECO:0000313" key="2">
    <source>
        <dbReference type="EMBL" id="QSW86259.1"/>
    </source>
</evidence>
<dbReference type="EMBL" id="CP071463">
    <property type="protein sequence ID" value="QSW86259.1"/>
    <property type="molecule type" value="Genomic_DNA"/>
</dbReference>
<dbReference type="RefSeq" id="WP_207271387.1">
    <property type="nucleotide sequence ID" value="NZ_CP071463.1"/>
</dbReference>
<feature type="compositionally biased region" description="Basic and acidic residues" evidence="1">
    <location>
        <begin position="465"/>
        <end position="474"/>
    </location>
</feature>
<dbReference type="GO" id="GO:0005524">
    <property type="term" value="F:ATP binding"/>
    <property type="evidence" value="ECO:0007669"/>
    <property type="project" value="UniProtKB-KW"/>
</dbReference>
<feature type="region of interest" description="Disordered" evidence="1">
    <location>
        <begin position="511"/>
        <end position="536"/>
    </location>
</feature>
<keyword evidence="2" id="KW-0067">ATP-binding</keyword>
<evidence type="ECO:0000313" key="3">
    <source>
        <dbReference type="Proteomes" id="UP000663191"/>
    </source>
</evidence>
<keyword evidence="3" id="KW-1185">Reference proteome</keyword>
<feature type="region of interest" description="Disordered" evidence="1">
    <location>
        <begin position="453"/>
        <end position="474"/>
    </location>
</feature>